<dbReference type="InterPro" id="IPR036866">
    <property type="entry name" value="RibonucZ/Hydroxyglut_hydro"/>
</dbReference>
<evidence type="ECO:0000259" key="1">
    <source>
        <dbReference type="SMART" id="SM00849"/>
    </source>
</evidence>
<reference evidence="2" key="1">
    <citation type="submission" date="2019-10" db="EMBL/GenBank/DDBJ databases">
        <authorList>
            <consortium name="Genoscope - CEA"/>
            <person name="William W."/>
        </authorList>
    </citation>
    <scope>NUCLEOTIDE SEQUENCE [LARGE SCALE GENOMIC DNA]</scope>
    <source>
        <strain evidence="2">BBR_PRJEB10992</strain>
    </source>
</reference>
<dbReference type="PANTHER" id="PTHR42773:SF3">
    <property type="entry name" value="SLR0630 PROTEIN"/>
    <property type="match status" value="1"/>
</dbReference>
<protein>
    <submittedName>
        <fullName evidence="2">Beta-lactamase-like protein</fullName>
    </submittedName>
</protein>
<dbReference type="InterPro" id="IPR001279">
    <property type="entry name" value="Metallo-B-lactamas"/>
</dbReference>
<dbReference type="OrthoDB" id="9802991at2"/>
<dbReference type="Gene3D" id="3.60.15.10">
    <property type="entry name" value="Ribonuclease Z/Hydroxyacylglutathione hydrolase-like"/>
    <property type="match status" value="1"/>
</dbReference>
<gene>
    <name evidence="2" type="ORF">PL8927_760144</name>
</gene>
<keyword evidence="3" id="KW-1185">Reference proteome</keyword>
<name>A0A7Z9BZI8_9CYAN</name>
<sequence>MSQERSVPKQPRLVLENIYAFPPNRDTLGGTAYFIVENQMNILIDTPDWNPTNQQFLEQQGGVQWLLITHRDAIGKGPEIQKTLGCNILIQEQEAYLLPESTVTTFEHELTLSSQSSVFWTPGHSPGSSCLYFSGQFGVLFTGRHLLPNLQGQPVPLRTAKTFHWPRQLNSVQLILERFNSHTLHYICPGANTGALRGERMINHAYEKLAMLDLEACLLTEAIL</sequence>
<dbReference type="EMBL" id="CZCU02000153">
    <property type="protein sequence ID" value="VXD22858.1"/>
    <property type="molecule type" value="Genomic_DNA"/>
</dbReference>
<dbReference type="Proteomes" id="UP000184550">
    <property type="component" value="Unassembled WGS sequence"/>
</dbReference>
<comment type="caution">
    <text evidence="2">The sequence shown here is derived from an EMBL/GenBank/DDBJ whole genome shotgun (WGS) entry which is preliminary data.</text>
</comment>
<dbReference type="SUPFAM" id="SSF56281">
    <property type="entry name" value="Metallo-hydrolase/oxidoreductase"/>
    <property type="match status" value="1"/>
</dbReference>
<dbReference type="SMART" id="SM00849">
    <property type="entry name" value="Lactamase_B"/>
    <property type="match status" value="1"/>
</dbReference>
<dbReference type="RefSeq" id="WP_083625161.1">
    <property type="nucleotide sequence ID" value="NZ_LR734878.1"/>
</dbReference>
<accession>A0A7Z9BZI8</accession>
<feature type="domain" description="Metallo-beta-lactamase" evidence="1">
    <location>
        <begin position="29"/>
        <end position="191"/>
    </location>
</feature>
<dbReference type="AlphaFoldDB" id="A0A7Z9BZI8"/>
<dbReference type="PANTHER" id="PTHR42773">
    <property type="entry name" value="METALLO-BETA-LACTAMASE-RELATED"/>
    <property type="match status" value="1"/>
</dbReference>
<evidence type="ECO:0000313" key="3">
    <source>
        <dbReference type="Proteomes" id="UP000184550"/>
    </source>
</evidence>
<organism evidence="2 3">
    <name type="scientific">Planktothrix serta PCC 8927</name>
    <dbReference type="NCBI Taxonomy" id="671068"/>
    <lineage>
        <taxon>Bacteria</taxon>
        <taxon>Bacillati</taxon>
        <taxon>Cyanobacteriota</taxon>
        <taxon>Cyanophyceae</taxon>
        <taxon>Oscillatoriophycideae</taxon>
        <taxon>Oscillatoriales</taxon>
        <taxon>Microcoleaceae</taxon>
        <taxon>Planktothrix</taxon>
    </lineage>
</organism>
<evidence type="ECO:0000313" key="2">
    <source>
        <dbReference type="EMBL" id="VXD22858.1"/>
    </source>
</evidence>
<proteinExistence type="predicted"/>